<reference evidence="2 3" key="1">
    <citation type="submission" date="2014-07" db="EMBL/GenBank/DDBJ databases">
        <title>Genome of Chryseobacterium piperi CTM.</title>
        <authorList>
            <person name="Pipes S.E."/>
            <person name="Stropko S.J."/>
            <person name="Newman J.D."/>
        </authorList>
    </citation>
    <scope>NUCLEOTIDE SEQUENCE [LARGE SCALE GENOMIC DNA]</scope>
    <source>
        <strain evidence="2 3">CTM</strain>
    </source>
</reference>
<evidence type="ECO:0000256" key="1">
    <source>
        <dbReference type="SAM" id="Phobius"/>
    </source>
</evidence>
<protein>
    <recommendedName>
        <fullName evidence="4">Peptidase M50</fullName>
    </recommendedName>
</protein>
<dbReference type="KEGG" id="cpip:CJF12_15280"/>
<feature type="transmembrane region" description="Helical" evidence="1">
    <location>
        <begin position="184"/>
        <end position="203"/>
    </location>
</feature>
<sequence>MAIIKNNYIISQQQTGNWILEISGKYFTINSETKELINILSAAITYKEATETFNLIFKNEDITENEFIYLIEEIFLEIPILRNSEKVKKSKSFIRFQKELLTPDKAGRIAEYISFLFQKRSFWITFTCLSSLAVFLLFSTSLSSIENFSSIWIFLPYGLTIFLHEIGHISACKRFTGKNGEIGLGIYIIFPVLYSNISAIWHSHKEERIITNLAGVYMQFWCMLFFYILYLLSQDALFLLLSYFTAFYCVLQIFPFIRSDGYWLLSDISSTSNLLEKSGIEIKSFIKKPIEWIKKQHKKKIFLLCYGLFNIIIIMLFIITQVLFSWKQIIYFPVATINIIWQISTFQFTKISIPDHSITSIIFYIILLNSISSFIKKYLESV</sequence>
<dbReference type="eggNOG" id="COG1994">
    <property type="taxonomic scope" value="Bacteria"/>
</dbReference>
<feature type="transmembrane region" description="Helical" evidence="1">
    <location>
        <begin position="209"/>
        <end position="230"/>
    </location>
</feature>
<keyword evidence="3" id="KW-1185">Reference proteome</keyword>
<evidence type="ECO:0000313" key="3">
    <source>
        <dbReference type="Proteomes" id="UP000028709"/>
    </source>
</evidence>
<dbReference type="RefSeq" id="WP_034688041.1">
    <property type="nucleotide sequence ID" value="NZ_CP023049.2"/>
</dbReference>
<feature type="transmembrane region" description="Helical" evidence="1">
    <location>
        <begin position="151"/>
        <end position="172"/>
    </location>
</feature>
<feature type="transmembrane region" description="Helical" evidence="1">
    <location>
        <begin position="237"/>
        <end position="257"/>
    </location>
</feature>
<evidence type="ECO:0000313" key="2">
    <source>
        <dbReference type="EMBL" id="KFF13707.1"/>
    </source>
</evidence>
<feature type="transmembrane region" description="Helical" evidence="1">
    <location>
        <begin position="301"/>
        <end position="324"/>
    </location>
</feature>
<keyword evidence="1" id="KW-1133">Transmembrane helix</keyword>
<feature type="transmembrane region" description="Helical" evidence="1">
    <location>
        <begin position="330"/>
        <end position="349"/>
    </location>
</feature>
<accession>A0A086AAJ3</accession>
<feature type="transmembrane region" description="Helical" evidence="1">
    <location>
        <begin position="361"/>
        <end position="379"/>
    </location>
</feature>
<dbReference type="OrthoDB" id="9759690at2"/>
<dbReference type="Proteomes" id="UP000028709">
    <property type="component" value="Unassembled WGS sequence"/>
</dbReference>
<keyword evidence="1" id="KW-0812">Transmembrane</keyword>
<comment type="caution">
    <text evidence="2">The sequence shown here is derived from an EMBL/GenBank/DDBJ whole genome shotgun (WGS) entry which is preliminary data.</text>
</comment>
<dbReference type="STRING" id="558152.IQ37_19125"/>
<name>A0A086AAJ3_9FLAO</name>
<keyword evidence="1" id="KW-0472">Membrane</keyword>
<organism evidence="2 3">
    <name type="scientific">Chryseobacterium piperi</name>
    <dbReference type="NCBI Taxonomy" id="558152"/>
    <lineage>
        <taxon>Bacteria</taxon>
        <taxon>Pseudomonadati</taxon>
        <taxon>Bacteroidota</taxon>
        <taxon>Flavobacteriia</taxon>
        <taxon>Flavobacteriales</taxon>
        <taxon>Weeksellaceae</taxon>
        <taxon>Chryseobacterium group</taxon>
        <taxon>Chryseobacterium</taxon>
    </lineage>
</organism>
<evidence type="ECO:0008006" key="4">
    <source>
        <dbReference type="Google" id="ProtNLM"/>
    </source>
</evidence>
<gene>
    <name evidence="2" type="ORF">IQ37_19125</name>
</gene>
<feature type="transmembrane region" description="Helical" evidence="1">
    <location>
        <begin position="122"/>
        <end position="145"/>
    </location>
</feature>
<dbReference type="EMBL" id="JPRJ01000066">
    <property type="protein sequence ID" value="KFF13707.1"/>
    <property type="molecule type" value="Genomic_DNA"/>
</dbReference>
<dbReference type="AlphaFoldDB" id="A0A086AAJ3"/>
<proteinExistence type="predicted"/>